<dbReference type="PANTHER" id="PTHR11078:SF3">
    <property type="entry name" value="ANTITERMINATION NUSB DOMAIN-CONTAINING PROTEIN"/>
    <property type="match status" value="1"/>
</dbReference>
<accession>A0A437QXF1</accession>
<dbReference type="HAMAP" id="MF_00073">
    <property type="entry name" value="NusB"/>
    <property type="match status" value="1"/>
</dbReference>
<protein>
    <recommendedName>
        <fullName evidence="6">Transcription antitermination protein NusB</fullName>
    </recommendedName>
    <alternativeName>
        <fullName evidence="6">Antitermination factor NusB</fullName>
    </alternativeName>
</protein>
<feature type="domain" description="NusB/RsmB/TIM44" evidence="8">
    <location>
        <begin position="26"/>
        <end position="159"/>
    </location>
</feature>
<evidence type="ECO:0000256" key="1">
    <source>
        <dbReference type="ARBA" id="ARBA00005952"/>
    </source>
</evidence>
<evidence type="ECO:0000256" key="4">
    <source>
        <dbReference type="ARBA" id="ARBA00023015"/>
    </source>
</evidence>
<gene>
    <name evidence="6 9" type="primary">nusB</name>
    <name evidence="9" type="ORF">EOI86_08170</name>
</gene>
<keyword evidence="3 6" id="KW-0694">RNA-binding</keyword>
<evidence type="ECO:0000256" key="3">
    <source>
        <dbReference type="ARBA" id="ARBA00022884"/>
    </source>
</evidence>
<dbReference type="GO" id="GO:0031564">
    <property type="term" value="P:transcription antitermination"/>
    <property type="evidence" value="ECO:0007669"/>
    <property type="project" value="UniProtKB-KW"/>
</dbReference>
<dbReference type="OrthoDB" id="9797817at2"/>
<keyword evidence="2 6" id="KW-0889">Transcription antitermination</keyword>
<dbReference type="GO" id="GO:0003723">
    <property type="term" value="F:RNA binding"/>
    <property type="evidence" value="ECO:0007669"/>
    <property type="project" value="UniProtKB-UniRule"/>
</dbReference>
<evidence type="ECO:0000256" key="2">
    <source>
        <dbReference type="ARBA" id="ARBA00022814"/>
    </source>
</evidence>
<evidence type="ECO:0000313" key="9">
    <source>
        <dbReference type="EMBL" id="RVU39210.1"/>
    </source>
</evidence>
<dbReference type="InterPro" id="IPR006027">
    <property type="entry name" value="NusB_RsmB_TIM44"/>
</dbReference>
<dbReference type="AlphaFoldDB" id="A0A437QXF1"/>
<keyword evidence="5 6" id="KW-0804">Transcription</keyword>
<evidence type="ECO:0000256" key="5">
    <source>
        <dbReference type="ARBA" id="ARBA00023163"/>
    </source>
</evidence>
<dbReference type="Gene3D" id="1.10.940.10">
    <property type="entry name" value="NusB-like"/>
    <property type="match status" value="1"/>
</dbReference>
<keyword evidence="10" id="KW-1185">Reference proteome</keyword>
<sequence>MTDETEQSESRETTGRVPAGRRKRSAARLAAVQALYEMELSGRSAEVVIAAMKERGVTDLQDEEDIPVDVKYFEGVVEGVSLNTDKLDRMVDECLGTGRNVARMEAVLRAIVRAGALELISRGDLDPPILISEYVHIGHAFFGGGEPGIVNGCLDKLSKTYREGELAEAAEEARVALLRETGADALMADTEADVVDDVDDDDGER</sequence>
<keyword evidence="4 6" id="KW-0805">Transcription regulation</keyword>
<proteinExistence type="inferred from homology"/>
<dbReference type="InterPro" id="IPR011605">
    <property type="entry name" value="NusB_fam"/>
</dbReference>
<name>A0A437QXF1_9PROT</name>
<dbReference type="SUPFAM" id="SSF48013">
    <property type="entry name" value="NusB-like"/>
    <property type="match status" value="1"/>
</dbReference>
<comment type="function">
    <text evidence="6">Involved in transcription antitermination. Required for transcription of ribosomal RNA (rRNA) genes. Binds specifically to the boxA antiterminator sequence of the ribosomal RNA (rrn) operons.</text>
</comment>
<dbReference type="Pfam" id="PF01029">
    <property type="entry name" value="NusB"/>
    <property type="match status" value="1"/>
</dbReference>
<comment type="similarity">
    <text evidence="1 6">Belongs to the NusB family.</text>
</comment>
<dbReference type="GO" id="GO:0005829">
    <property type="term" value="C:cytosol"/>
    <property type="evidence" value="ECO:0007669"/>
    <property type="project" value="TreeGrafter"/>
</dbReference>
<evidence type="ECO:0000313" key="10">
    <source>
        <dbReference type="Proteomes" id="UP000287447"/>
    </source>
</evidence>
<dbReference type="InterPro" id="IPR035926">
    <property type="entry name" value="NusB-like_sf"/>
</dbReference>
<dbReference type="PANTHER" id="PTHR11078">
    <property type="entry name" value="N UTILIZATION SUBSTANCE PROTEIN B-RELATED"/>
    <property type="match status" value="1"/>
</dbReference>
<evidence type="ECO:0000259" key="8">
    <source>
        <dbReference type="Pfam" id="PF01029"/>
    </source>
</evidence>
<dbReference type="EMBL" id="SADE01000001">
    <property type="protein sequence ID" value="RVU39210.1"/>
    <property type="molecule type" value="Genomic_DNA"/>
</dbReference>
<dbReference type="RefSeq" id="WP_127764581.1">
    <property type="nucleotide sequence ID" value="NZ_SADE01000001.1"/>
</dbReference>
<dbReference type="GO" id="GO:0006353">
    <property type="term" value="P:DNA-templated transcription termination"/>
    <property type="evidence" value="ECO:0007669"/>
    <property type="project" value="UniProtKB-UniRule"/>
</dbReference>
<evidence type="ECO:0000256" key="7">
    <source>
        <dbReference type="SAM" id="MobiDB-lite"/>
    </source>
</evidence>
<comment type="caution">
    <text evidence="9">The sequence shown here is derived from an EMBL/GenBank/DDBJ whole genome shotgun (WGS) entry which is preliminary data.</text>
</comment>
<dbReference type="Proteomes" id="UP000287447">
    <property type="component" value="Unassembled WGS sequence"/>
</dbReference>
<evidence type="ECO:0000256" key="6">
    <source>
        <dbReference type="HAMAP-Rule" id="MF_00073"/>
    </source>
</evidence>
<dbReference type="NCBIfam" id="TIGR01951">
    <property type="entry name" value="nusB"/>
    <property type="match status" value="1"/>
</dbReference>
<organism evidence="9 10">
    <name type="scientific">Hwanghaeella grinnelliae</name>
    <dbReference type="NCBI Taxonomy" id="2500179"/>
    <lineage>
        <taxon>Bacteria</taxon>
        <taxon>Pseudomonadati</taxon>
        <taxon>Pseudomonadota</taxon>
        <taxon>Alphaproteobacteria</taxon>
        <taxon>Rhodospirillales</taxon>
        <taxon>Rhodospirillaceae</taxon>
        <taxon>Hwanghaeella</taxon>
    </lineage>
</organism>
<reference evidence="10" key="1">
    <citation type="submission" date="2019-01" db="EMBL/GenBank/DDBJ databases">
        <title>Gri0909 isolated from a small marine red alga.</title>
        <authorList>
            <person name="Kim J."/>
            <person name="Jeong S.E."/>
            <person name="Jeon C.O."/>
        </authorList>
    </citation>
    <scope>NUCLEOTIDE SEQUENCE [LARGE SCALE GENOMIC DNA]</scope>
    <source>
        <strain evidence="10">Gri0909</strain>
    </source>
</reference>
<feature type="region of interest" description="Disordered" evidence="7">
    <location>
        <begin position="1"/>
        <end position="22"/>
    </location>
</feature>